<dbReference type="Proteomes" id="UP000232163">
    <property type="component" value="Unassembled WGS sequence"/>
</dbReference>
<protein>
    <recommendedName>
        <fullName evidence="4">DUF2865 domain-containing protein</fullName>
    </recommendedName>
</protein>
<dbReference type="EMBL" id="MZMT01000062">
    <property type="protein sequence ID" value="PIO41446.1"/>
    <property type="molecule type" value="Genomic_DNA"/>
</dbReference>
<organism evidence="2 3">
    <name type="scientific">Phyllobacterium zundukense</name>
    <dbReference type="NCBI Taxonomy" id="1867719"/>
    <lineage>
        <taxon>Bacteria</taxon>
        <taxon>Pseudomonadati</taxon>
        <taxon>Pseudomonadota</taxon>
        <taxon>Alphaproteobacteria</taxon>
        <taxon>Hyphomicrobiales</taxon>
        <taxon>Phyllobacteriaceae</taxon>
        <taxon>Phyllobacterium</taxon>
    </lineage>
</organism>
<keyword evidence="3" id="KW-1185">Reference proteome</keyword>
<proteinExistence type="predicted"/>
<accession>A0A2N9VPM8</accession>
<evidence type="ECO:0000256" key="1">
    <source>
        <dbReference type="SAM" id="MobiDB-lite"/>
    </source>
</evidence>
<reference evidence="3" key="1">
    <citation type="journal article" date="2017" name="Int J Environ Stud">
        <title>Does the Miocene-Pliocene relict legume Oxytropis triphylla form nitrogen-fixing nodules with a combination of bacterial strains?</title>
        <authorList>
            <person name="Safronova V."/>
            <person name="Belimov A."/>
            <person name="Sazanova A."/>
            <person name="Kuznetsova I."/>
            <person name="Popova J."/>
            <person name="Andronov E."/>
            <person name="Verkhozina A."/>
            <person name="Tikhonovich I."/>
        </authorList>
    </citation>
    <scope>NUCLEOTIDE SEQUENCE [LARGE SCALE GENOMIC DNA]</scope>
    <source>
        <strain evidence="3">Tri-38</strain>
    </source>
</reference>
<dbReference type="AlphaFoldDB" id="A0A2N9VPM8"/>
<evidence type="ECO:0000313" key="3">
    <source>
        <dbReference type="Proteomes" id="UP000232163"/>
    </source>
</evidence>
<comment type="caution">
    <text evidence="2">The sequence shown here is derived from an EMBL/GenBank/DDBJ whole genome shotgun (WGS) entry which is preliminary data.</text>
</comment>
<feature type="region of interest" description="Disordered" evidence="1">
    <location>
        <begin position="306"/>
        <end position="327"/>
    </location>
</feature>
<dbReference type="Pfam" id="PF11064">
    <property type="entry name" value="DUF2865"/>
    <property type="match status" value="1"/>
</dbReference>
<name>A0A2N9VPM8_9HYPH</name>
<dbReference type="InterPro" id="IPR021293">
    <property type="entry name" value="DUF2865"/>
</dbReference>
<evidence type="ECO:0000313" key="2">
    <source>
        <dbReference type="EMBL" id="PIO41446.1"/>
    </source>
</evidence>
<gene>
    <name evidence="2" type="ORF">B5P45_29125</name>
</gene>
<sequence length="347" mass="37277">MRAKASKQGCGGFLFSRGDPALCKRYAQTIDKMSARLAKLQNASDRSRGPSRQQILASMSANGCNGGAITARSNDQPSSTGRKTLFEVLFGPSSGRNSGPSANELAKRQIDERAAQRKNRLTHAPETLATSYEGTDPAGNVIVKKGGYRTLCVRTCDGYYFPISFSSQPRNFARDQNACTAMCPSGNAQLYYHAVPEQESDDMISVADKKPYSELPNAFNYRTSGLRSVPGCSCHAAQGSVPIVSEQSTSDPQSQSSSIMAVSKEDTDPGVVAAVPMEDPAQGDIDETETEPQDVRMVGPAFFPVETKATDFRSPPPEKGVKESSAGLLTPENIVKTIASDIMKRIQ</sequence>
<evidence type="ECO:0008006" key="4">
    <source>
        <dbReference type="Google" id="ProtNLM"/>
    </source>
</evidence>